<dbReference type="NCBIfam" id="NF005742">
    <property type="entry name" value="PRK07566.1"/>
    <property type="match status" value="1"/>
</dbReference>
<dbReference type="GO" id="GO:0016765">
    <property type="term" value="F:transferase activity, transferring alkyl or aryl (other than methyl) groups"/>
    <property type="evidence" value="ECO:0007669"/>
    <property type="project" value="InterPro"/>
</dbReference>
<name>A0A9X0XCD6_9BURK</name>
<dbReference type="InterPro" id="IPR050475">
    <property type="entry name" value="Prenyltransferase_related"/>
</dbReference>
<dbReference type="CDD" id="cd13958">
    <property type="entry name" value="PT_UbiA_chlorophyll"/>
    <property type="match status" value="1"/>
</dbReference>
<comment type="subcellular location">
    <subcellularLocation>
        <location evidence="1">Membrane</location>
        <topology evidence="1">Multi-pass membrane protein</topology>
    </subcellularLocation>
</comment>
<dbReference type="RefSeq" id="WP_201824511.1">
    <property type="nucleotide sequence ID" value="NZ_JAERRA010000001.1"/>
</dbReference>
<protein>
    <submittedName>
        <fullName evidence="8">Chlorophyll synthase ChlG</fullName>
    </submittedName>
</protein>
<dbReference type="Proteomes" id="UP000643207">
    <property type="component" value="Unassembled WGS sequence"/>
</dbReference>
<feature type="transmembrane region" description="Helical" evidence="7">
    <location>
        <begin position="110"/>
        <end position="126"/>
    </location>
</feature>
<evidence type="ECO:0000313" key="8">
    <source>
        <dbReference type="EMBL" id="MBL0719260.1"/>
    </source>
</evidence>
<keyword evidence="4 7" id="KW-1133">Transmembrane helix</keyword>
<keyword evidence="6" id="KW-0149">Chlorophyll biosynthesis</keyword>
<evidence type="ECO:0000256" key="2">
    <source>
        <dbReference type="ARBA" id="ARBA00022475"/>
    </source>
</evidence>
<feature type="transmembrane region" description="Helical" evidence="7">
    <location>
        <begin position="238"/>
        <end position="258"/>
    </location>
</feature>
<reference evidence="8 9" key="1">
    <citation type="submission" date="2021-01" db="EMBL/GenBank/DDBJ databases">
        <title>Piscinibacter sp. Jin2 Genome sequencing and assembly.</title>
        <authorList>
            <person name="Kim I."/>
        </authorList>
    </citation>
    <scope>NUCLEOTIDE SEQUENCE [LARGE SCALE GENOMIC DNA]</scope>
    <source>
        <strain evidence="8 9">Jin2</strain>
    </source>
</reference>
<evidence type="ECO:0000256" key="3">
    <source>
        <dbReference type="ARBA" id="ARBA00022692"/>
    </source>
</evidence>
<evidence type="ECO:0000256" key="1">
    <source>
        <dbReference type="ARBA" id="ARBA00004141"/>
    </source>
</evidence>
<gene>
    <name evidence="8" type="primary">chlG</name>
    <name evidence="8" type="ORF">JI742_05085</name>
</gene>
<keyword evidence="2" id="KW-1003">Cell membrane</keyword>
<dbReference type="PANTHER" id="PTHR42723:SF1">
    <property type="entry name" value="CHLOROPHYLL SYNTHASE, CHLOROPLASTIC"/>
    <property type="match status" value="1"/>
</dbReference>
<evidence type="ECO:0000313" key="9">
    <source>
        <dbReference type="Proteomes" id="UP000643207"/>
    </source>
</evidence>
<feature type="transmembrane region" description="Helical" evidence="7">
    <location>
        <begin position="12"/>
        <end position="37"/>
    </location>
</feature>
<dbReference type="InterPro" id="IPR000537">
    <property type="entry name" value="UbiA_prenyltransferase"/>
</dbReference>
<dbReference type="Gene3D" id="1.10.357.140">
    <property type="entry name" value="UbiA prenyltransferase"/>
    <property type="match status" value="1"/>
</dbReference>
<feature type="transmembrane region" description="Helical" evidence="7">
    <location>
        <begin position="138"/>
        <end position="164"/>
    </location>
</feature>
<dbReference type="GO" id="GO:0015995">
    <property type="term" value="P:chlorophyll biosynthetic process"/>
    <property type="evidence" value="ECO:0007669"/>
    <property type="project" value="UniProtKB-KW"/>
</dbReference>
<evidence type="ECO:0000256" key="7">
    <source>
        <dbReference type="SAM" id="Phobius"/>
    </source>
</evidence>
<evidence type="ECO:0000256" key="6">
    <source>
        <dbReference type="ARBA" id="ARBA00023171"/>
    </source>
</evidence>
<dbReference type="EMBL" id="JAERRA010000001">
    <property type="protein sequence ID" value="MBL0719260.1"/>
    <property type="molecule type" value="Genomic_DNA"/>
</dbReference>
<keyword evidence="9" id="KW-1185">Reference proteome</keyword>
<dbReference type="InterPro" id="IPR044878">
    <property type="entry name" value="UbiA_sf"/>
</dbReference>
<dbReference type="InterPro" id="IPR006372">
    <property type="entry name" value="Chl_synth"/>
</dbReference>
<evidence type="ECO:0000256" key="5">
    <source>
        <dbReference type="ARBA" id="ARBA00023136"/>
    </source>
</evidence>
<feature type="transmembrane region" description="Helical" evidence="7">
    <location>
        <begin position="265"/>
        <end position="287"/>
    </location>
</feature>
<comment type="caution">
    <text evidence="8">The sequence shown here is derived from an EMBL/GenBank/DDBJ whole genome shotgun (WGS) entry which is preliminary data.</text>
</comment>
<dbReference type="PANTHER" id="PTHR42723">
    <property type="entry name" value="CHLOROPHYLL SYNTHASE"/>
    <property type="match status" value="1"/>
</dbReference>
<evidence type="ECO:0000256" key="4">
    <source>
        <dbReference type="ARBA" id="ARBA00022989"/>
    </source>
</evidence>
<organism evidence="8 9">
    <name type="scientific">Aquariibacter lacus</name>
    <dbReference type="NCBI Taxonomy" id="2801332"/>
    <lineage>
        <taxon>Bacteria</taxon>
        <taxon>Pseudomonadati</taxon>
        <taxon>Pseudomonadota</taxon>
        <taxon>Betaproteobacteria</taxon>
        <taxon>Burkholderiales</taxon>
        <taxon>Sphaerotilaceae</taxon>
        <taxon>Aquariibacter</taxon>
    </lineage>
</organism>
<dbReference type="PROSITE" id="PS51257">
    <property type="entry name" value="PROKAR_LIPOPROTEIN"/>
    <property type="match status" value="1"/>
</dbReference>
<dbReference type="Pfam" id="PF01040">
    <property type="entry name" value="UbiA"/>
    <property type="match status" value="1"/>
</dbReference>
<dbReference type="GO" id="GO:0016020">
    <property type="term" value="C:membrane"/>
    <property type="evidence" value="ECO:0007669"/>
    <property type="project" value="UniProtKB-SubCell"/>
</dbReference>
<proteinExistence type="predicted"/>
<feature type="transmembrane region" description="Helical" evidence="7">
    <location>
        <begin position="43"/>
        <end position="65"/>
    </location>
</feature>
<dbReference type="AlphaFoldDB" id="A0A9X0XCD6"/>
<dbReference type="NCBIfam" id="TIGR01476">
    <property type="entry name" value="chlor_syn_BchG"/>
    <property type="match status" value="1"/>
</dbReference>
<accession>A0A9X0XCD6</accession>
<sequence>MSRPRISTVTELLKPITWFPPMWAFACGVVASGLPLASRWPEVLLGLLLAGPLVCASSQAVNDWFDRHVDAINEPHRPIPSGRMPGRWGFYIALAWTALSLLVASSLGPFVFAAGVFGLLLAWAYSAPPLRLKRNGWWGNAACAVCYEGLAWVTGAAVMAWGAWPEHRSLLLAALYSAGAHGIMTLNDFKSLDGDRRTGIASLPVQLGPQRAAQAACATMALPQLLVIGLLLHWQAPLHAVGVLGLLAAQGLMMRRFLADPLGRATWFSAGGVSLYVLGMLLSALALRQGGAA</sequence>
<keyword evidence="3 7" id="KW-0812">Transmembrane</keyword>
<keyword evidence="5 7" id="KW-0472">Membrane</keyword>